<dbReference type="AlphaFoldDB" id="A0A388TA83"/>
<name>A0A388TA83_TERA1</name>
<gene>
    <name evidence="6" type="ORF">NO1_0938</name>
</gene>
<comment type="caution">
    <text evidence="6">The sequence shown here is derived from an EMBL/GenBank/DDBJ whole genome shotgun (WGS) entry which is preliminary data.</text>
</comment>
<keyword evidence="7" id="KW-1185">Reference proteome</keyword>
<proteinExistence type="inferred from homology"/>
<evidence type="ECO:0000256" key="1">
    <source>
        <dbReference type="ARBA" id="ARBA00022898"/>
    </source>
</evidence>
<dbReference type="InterPro" id="IPR000653">
    <property type="entry name" value="DegT/StrS_aminotransferase"/>
</dbReference>
<comment type="similarity">
    <text evidence="2 5">Belongs to the DegT/DnrJ/EryC1 family.</text>
</comment>
<dbReference type="EMBL" id="BGZN01000014">
    <property type="protein sequence ID" value="GBR73590.1"/>
    <property type="molecule type" value="Genomic_DNA"/>
</dbReference>
<dbReference type="Gene3D" id="3.40.640.10">
    <property type="entry name" value="Type I PLP-dependent aspartate aminotransferase-like (Major domain)"/>
    <property type="match status" value="1"/>
</dbReference>
<feature type="active site" description="Proton acceptor" evidence="3">
    <location>
        <position position="186"/>
    </location>
</feature>
<dbReference type="PANTHER" id="PTHR30244">
    <property type="entry name" value="TRANSAMINASE"/>
    <property type="match status" value="1"/>
</dbReference>
<protein>
    <submittedName>
        <fullName evidence="6">3-amino-5-hydroxybenzoic acid synthase family</fullName>
    </submittedName>
</protein>
<dbReference type="CDD" id="cd00616">
    <property type="entry name" value="AHBA_syn"/>
    <property type="match status" value="1"/>
</dbReference>
<dbReference type="Pfam" id="PF01041">
    <property type="entry name" value="DegT_DnrJ_EryC1"/>
    <property type="match status" value="1"/>
</dbReference>
<dbReference type="Proteomes" id="UP000269352">
    <property type="component" value="Unassembled WGS sequence"/>
</dbReference>
<evidence type="ECO:0000313" key="7">
    <source>
        <dbReference type="Proteomes" id="UP000269352"/>
    </source>
</evidence>
<evidence type="ECO:0000256" key="2">
    <source>
        <dbReference type="ARBA" id="ARBA00037999"/>
    </source>
</evidence>
<dbReference type="GO" id="GO:0008483">
    <property type="term" value="F:transaminase activity"/>
    <property type="evidence" value="ECO:0007669"/>
    <property type="project" value="TreeGrafter"/>
</dbReference>
<dbReference type="InterPro" id="IPR015422">
    <property type="entry name" value="PyrdxlP-dep_Trfase_small"/>
</dbReference>
<evidence type="ECO:0000256" key="5">
    <source>
        <dbReference type="RuleBase" id="RU004508"/>
    </source>
</evidence>
<evidence type="ECO:0000313" key="6">
    <source>
        <dbReference type="EMBL" id="GBR73590.1"/>
    </source>
</evidence>
<dbReference type="SUPFAM" id="SSF53383">
    <property type="entry name" value="PLP-dependent transferases"/>
    <property type="match status" value="1"/>
</dbReference>
<evidence type="ECO:0000256" key="4">
    <source>
        <dbReference type="PIRSR" id="PIRSR000390-2"/>
    </source>
</evidence>
<dbReference type="PIRSF" id="PIRSF000390">
    <property type="entry name" value="PLP_StrS"/>
    <property type="match status" value="1"/>
</dbReference>
<dbReference type="InterPro" id="IPR015421">
    <property type="entry name" value="PyrdxlP-dep_Trfase_major"/>
</dbReference>
<sequence length="365" mass="40412">MKIPLVNLERLHQELRAEIDAAIANVINSSQYINGPQVKEFEKNFALASGLKYMIGCANGTDALVVLLKALGLGAGAEVIVPTMTFIATAEAVAAVGAQARFVDIREDDYCLDFNALPKAITAKTKAVLAVNLHGNPAHLAELRDICRRQKIFLLEDSAQAHLAKIENQPVGSFGLAATFSFFPGKNLGALGDAGAIGTNDEALAVKLAKLINHGRLSKYEHDVEGYNMRLDTLQAAVLDVKLKYLADWTEKRRARADRYAKLLSGLPVILPYKKENIYNVYHLYVIRVKNRDKVLQYLQEHGVEAGIHYPLPLHLQPAYKYLGYQKGDFPVAEKCAEEFLSLPLCPLLTDEEQDYVVQKLKEIL</sequence>
<accession>A0A388TA83</accession>
<reference evidence="6 7" key="1">
    <citation type="journal article" date="2019" name="ISME J.">
        <title>Genome analyses of uncultured TG2/ZB3 bacteria in 'Margulisbacteria' specifically attached to ectosymbiotic spirochetes of protists in the termite gut.</title>
        <authorList>
            <person name="Utami Y.D."/>
            <person name="Kuwahara H."/>
            <person name="Igai K."/>
            <person name="Murakami T."/>
            <person name="Sugaya K."/>
            <person name="Morikawa T."/>
            <person name="Nagura Y."/>
            <person name="Yuki M."/>
            <person name="Deevong P."/>
            <person name="Inoue T."/>
            <person name="Kihara K."/>
            <person name="Lo N."/>
            <person name="Yamada A."/>
            <person name="Ohkuma M."/>
            <person name="Hongoh Y."/>
        </authorList>
    </citation>
    <scope>NUCLEOTIDE SEQUENCE [LARGE SCALE GENOMIC DNA]</scope>
    <source>
        <strain evidence="6">NkOx7-01</strain>
    </source>
</reference>
<dbReference type="InterPro" id="IPR015424">
    <property type="entry name" value="PyrdxlP-dep_Trfase"/>
</dbReference>
<dbReference type="GO" id="GO:0000271">
    <property type="term" value="P:polysaccharide biosynthetic process"/>
    <property type="evidence" value="ECO:0007669"/>
    <property type="project" value="TreeGrafter"/>
</dbReference>
<organism evidence="6 7">
    <name type="scientific">Termititenax aidoneus</name>
    <dbReference type="NCBI Taxonomy" id="2218524"/>
    <lineage>
        <taxon>Bacteria</taxon>
        <taxon>Bacillati</taxon>
        <taxon>Candidatus Margulisiibacteriota</taxon>
        <taxon>Candidatus Termititenacia</taxon>
        <taxon>Candidatus Termititenacales</taxon>
        <taxon>Candidatus Termititenacaceae</taxon>
        <taxon>Candidatus Termititenax</taxon>
    </lineage>
</organism>
<feature type="modified residue" description="N6-(pyridoxal phosphate)lysine" evidence="4">
    <location>
        <position position="186"/>
    </location>
</feature>
<dbReference type="Gene3D" id="3.90.1150.10">
    <property type="entry name" value="Aspartate Aminotransferase, domain 1"/>
    <property type="match status" value="1"/>
</dbReference>
<keyword evidence="1 4" id="KW-0663">Pyridoxal phosphate</keyword>
<evidence type="ECO:0000256" key="3">
    <source>
        <dbReference type="PIRSR" id="PIRSR000390-1"/>
    </source>
</evidence>
<dbReference type="PANTHER" id="PTHR30244:SF36">
    <property type="entry name" value="3-OXO-GLUCOSE-6-PHOSPHATE:GLUTAMATE AMINOTRANSFERASE"/>
    <property type="match status" value="1"/>
</dbReference>
<dbReference type="GO" id="GO:0030170">
    <property type="term" value="F:pyridoxal phosphate binding"/>
    <property type="evidence" value="ECO:0007669"/>
    <property type="project" value="TreeGrafter"/>
</dbReference>